<dbReference type="STRING" id="3641.A0A061GGU7"/>
<sequence>MTTEVALKSLFSSIEDELFIEYHTQSTTTEVPVLDGEPDLDYYYDESMMTMVPWGYRFVPTDEDLILHYLSNKAKGEALPCQGITDCEIYGDEDKEPWKIFGRTSAEKFYVFIKLKKKGKGKRIERRAGRGTWKGQRTDPVMDSENNPIGFKKLFVFEIKDEDSNNVKRCHGHWLMYEYSLPTETDYVLCAIRNKHATTKPA</sequence>
<dbReference type="PROSITE" id="PS51005">
    <property type="entry name" value="NAC"/>
    <property type="match status" value="1"/>
</dbReference>
<protein>
    <recommendedName>
        <fullName evidence="5">NAC domain-containing protein</fullName>
    </recommendedName>
</protein>
<dbReference type="eggNOG" id="ENOG502SVWK">
    <property type="taxonomic scope" value="Eukaryota"/>
</dbReference>
<keyword evidence="2" id="KW-0238">DNA-binding</keyword>
<proteinExistence type="predicted"/>
<dbReference type="EMBL" id="CM001884">
    <property type="protein sequence ID" value="EOY28781.1"/>
    <property type="molecule type" value="Genomic_DNA"/>
</dbReference>
<dbReference type="Pfam" id="PF02365">
    <property type="entry name" value="NAM"/>
    <property type="match status" value="1"/>
</dbReference>
<dbReference type="HOGENOM" id="CLU_1356800_0_0_1"/>
<feature type="domain" description="NAC" evidence="5">
    <location>
        <begin position="52"/>
        <end position="195"/>
    </location>
</feature>
<dbReference type="OMA" id="WKIFIET"/>
<organism evidence="6 7">
    <name type="scientific">Theobroma cacao</name>
    <name type="common">Cacao</name>
    <name type="synonym">Cocoa</name>
    <dbReference type="NCBI Taxonomy" id="3641"/>
    <lineage>
        <taxon>Eukaryota</taxon>
        <taxon>Viridiplantae</taxon>
        <taxon>Streptophyta</taxon>
        <taxon>Embryophyta</taxon>
        <taxon>Tracheophyta</taxon>
        <taxon>Spermatophyta</taxon>
        <taxon>Magnoliopsida</taxon>
        <taxon>eudicotyledons</taxon>
        <taxon>Gunneridae</taxon>
        <taxon>Pentapetalae</taxon>
        <taxon>rosids</taxon>
        <taxon>malvids</taxon>
        <taxon>Malvales</taxon>
        <taxon>Malvaceae</taxon>
        <taxon>Byttnerioideae</taxon>
        <taxon>Theobroma</taxon>
    </lineage>
</organism>
<dbReference type="Proteomes" id="UP000026915">
    <property type="component" value="Chromosome 6"/>
</dbReference>
<evidence type="ECO:0000256" key="1">
    <source>
        <dbReference type="ARBA" id="ARBA00023015"/>
    </source>
</evidence>
<dbReference type="GO" id="GO:0003677">
    <property type="term" value="F:DNA binding"/>
    <property type="evidence" value="ECO:0007669"/>
    <property type="project" value="UniProtKB-KW"/>
</dbReference>
<evidence type="ECO:0000259" key="5">
    <source>
        <dbReference type="PROSITE" id="PS51005"/>
    </source>
</evidence>
<dbReference type="InterPro" id="IPR003441">
    <property type="entry name" value="NAC-dom"/>
</dbReference>
<dbReference type="PANTHER" id="PTHR31719">
    <property type="entry name" value="NAC TRANSCRIPTION FACTOR 56"/>
    <property type="match status" value="1"/>
</dbReference>
<evidence type="ECO:0000256" key="3">
    <source>
        <dbReference type="ARBA" id="ARBA00023163"/>
    </source>
</evidence>
<name>A0A061GGU7_THECC</name>
<gene>
    <name evidence="6" type="ORF">TCM_030287</name>
</gene>
<dbReference type="InParanoid" id="A0A061GGU7"/>
<keyword evidence="1" id="KW-0805">Transcription regulation</keyword>
<keyword evidence="7" id="KW-1185">Reference proteome</keyword>
<dbReference type="SUPFAM" id="SSF101941">
    <property type="entry name" value="NAC domain"/>
    <property type="match status" value="1"/>
</dbReference>
<reference evidence="6 7" key="1">
    <citation type="journal article" date="2013" name="Genome Biol.">
        <title>The genome sequence of the most widely cultivated cacao type and its use to identify candidate genes regulating pod color.</title>
        <authorList>
            <person name="Motamayor J.C."/>
            <person name="Mockaitis K."/>
            <person name="Schmutz J."/>
            <person name="Haiminen N."/>
            <person name="Iii D.L."/>
            <person name="Cornejo O."/>
            <person name="Findley S.D."/>
            <person name="Zheng P."/>
            <person name="Utro F."/>
            <person name="Royaert S."/>
            <person name="Saski C."/>
            <person name="Jenkins J."/>
            <person name="Podicheti R."/>
            <person name="Zhao M."/>
            <person name="Scheffler B.E."/>
            <person name="Stack J.C."/>
            <person name="Feltus F.A."/>
            <person name="Mustiga G.M."/>
            <person name="Amores F."/>
            <person name="Phillips W."/>
            <person name="Marelli J.P."/>
            <person name="May G.D."/>
            <person name="Shapiro H."/>
            <person name="Ma J."/>
            <person name="Bustamante C.D."/>
            <person name="Schnell R.J."/>
            <person name="Main D."/>
            <person name="Gilbert D."/>
            <person name="Parida L."/>
            <person name="Kuhn D.N."/>
        </authorList>
    </citation>
    <scope>NUCLEOTIDE SEQUENCE [LARGE SCALE GENOMIC DNA]</scope>
    <source>
        <strain evidence="7">cv. Matina 1-6</strain>
    </source>
</reference>
<accession>A0A061GGU7</accession>
<evidence type="ECO:0000256" key="2">
    <source>
        <dbReference type="ARBA" id="ARBA00023125"/>
    </source>
</evidence>
<keyword evidence="3" id="KW-0804">Transcription</keyword>
<dbReference type="Gene3D" id="2.170.150.80">
    <property type="entry name" value="NAC domain"/>
    <property type="match status" value="1"/>
</dbReference>
<keyword evidence="4" id="KW-0539">Nucleus</keyword>
<evidence type="ECO:0000313" key="6">
    <source>
        <dbReference type="EMBL" id="EOY28781.1"/>
    </source>
</evidence>
<dbReference type="PANTHER" id="PTHR31719:SF164">
    <property type="entry name" value="NAC DOMAIN-CONTAINING PROTEIN"/>
    <property type="match status" value="1"/>
</dbReference>
<evidence type="ECO:0000256" key="4">
    <source>
        <dbReference type="ARBA" id="ARBA00023242"/>
    </source>
</evidence>
<evidence type="ECO:0000313" key="7">
    <source>
        <dbReference type="Proteomes" id="UP000026915"/>
    </source>
</evidence>
<dbReference type="GO" id="GO:0006355">
    <property type="term" value="P:regulation of DNA-templated transcription"/>
    <property type="evidence" value="ECO:0007669"/>
    <property type="project" value="InterPro"/>
</dbReference>
<dbReference type="AlphaFoldDB" id="A0A061GGU7"/>
<dbReference type="InterPro" id="IPR036093">
    <property type="entry name" value="NAC_dom_sf"/>
</dbReference>
<dbReference type="Gramene" id="EOY28781">
    <property type="protein sequence ID" value="EOY28781"/>
    <property type="gene ID" value="TCM_030287"/>
</dbReference>